<protein>
    <recommendedName>
        <fullName evidence="18">Thiol:disulfide interchange protein DsbD</fullName>
        <ecNumber evidence="18">1.8.1.8</ecNumber>
    </recommendedName>
    <alternativeName>
        <fullName evidence="18">Protein-disulfide reductase</fullName>
        <shortName evidence="18">Disulfide reductase</shortName>
    </alternativeName>
</protein>
<feature type="transmembrane region" description="Helical" evidence="18">
    <location>
        <begin position="418"/>
        <end position="441"/>
    </location>
</feature>
<evidence type="ECO:0000256" key="11">
    <source>
        <dbReference type="ARBA" id="ARBA00023002"/>
    </source>
</evidence>
<evidence type="ECO:0000256" key="6">
    <source>
        <dbReference type="ARBA" id="ARBA00022692"/>
    </source>
</evidence>
<dbReference type="InterPro" id="IPR022910">
    <property type="entry name" value="Thiol_diS_interchange_DbsD"/>
</dbReference>
<dbReference type="Gene3D" id="3.40.30.10">
    <property type="entry name" value="Glutaredoxin"/>
    <property type="match status" value="1"/>
</dbReference>
<dbReference type="PROSITE" id="PS51352">
    <property type="entry name" value="THIOREDOXIN_2"/>
    <property type="match status" value="1"/>
</dbReference>
<keyword evidence="11 18" id="KW-0560">Oxidoreductase</keyword>
<comment type="subcellular location">
    <subcellularLocation>
        <location evidence="1 18">Cell inner membrane</location>
        <topology evidence="1 18">Multi-pass membrane protein</topology>
    </subcellularLocation>
</comment>
<dbReference type="InterPro" id="IPR036929">
    <property type="entry name" value="DsbDN_sf"/>
</dbReference>
<keyword evidence="8 18" id="KW-0201">Cytochrome c-type biogenesis</keyword>
<dbReference type="EC" id="1.8.1.8" evidence="18"/>
<dbReference type="SUPFAM" id="SSF74863">
    <property type="entry name" value="Thiol:disulfide interchange protein DsbD, N-terminal domain (DsbD-alpha)"/>
    <property type="match status" value="1"/>
</dbReference>
<evidence type="ECO:0000256" key="13">
    <source>
        <dbReference type="ARBA" id="ARBA00023136"/>
    </source>
</evidence>
<evidence type="ECO:0000256" key="18">
    <source>
        <dbReference type="HAMAP-Rule" id="MF_00399"/>
    </source>
</evidence>
<feature type="transmembrane region" description="Helical" evidence="18">
    <location>
        <begin position="508"/>
        <end position="525"/>
    </location>
</feature>
<evidence type="ECO:0000256" key="14">
    <source>
        <dbReference type="ARBA" id="ARBA00023157"/>
    </source>
</evidence>
<evidence type="ECO:0000256" key="2">
    <source>
        <dbReference type="ARBA" id="ARBA00007241"/>
    </source>
</evidence>
<evidence type="ECO:0000256" key="8">
    <source>
        <dbReference type="ARBA" id="ARBA00022748"/>
    </source>
</evidence>
<feature type="transmembrane region" description="Helical" evidence="18">
    <location>
        <begin position="334"/>
        <end position="357"/>
    </location>
</feature>
<evidence type="ECO:0000256" key="9">
    <source>
        <dbReference type="ARBA" id="ARBA00022982"/>
    </source>
</evidence>
<keyword evidence="13 18" id="KW-0472">Membrane</keyword>
<name>A0ABY9YY90_9GAMM</name>
<dbReference type="InterPro" id="IPR028250">
    <property type="entry name" value="DsbDN"/>
</dbReference>
<reference evidence="21 22" key="1">
    <citation type="submission" date="2023-03" db="EMBL/GenBank/DDBJ databases">
        <title>Halomonas sp. nov., isolated from Korean tranditional fermented seafood 'Jeotgal'.</title>
        <authorList>
            <person name="Kim B."/>
            <person name="Shin N.-R."/>
        </authorList>
    </citation>
    <scope>NUCLEOTIDE SEQUENCE [LARGE SCALE GENOMIC DNA]</scope>
    <source>
        <strain evidence="21 22">SG2L-4</strain>
    </source>
</reference>
<feature type="disulfide bond" description="Redox-active" evidence="18">
    <location>
        <begin position="588"/>
        <end position="591"/>
    </location>
</feature>
<sequence length="679" mass="71361" precursor="true">MLFHFRLPAALRYRQALWLVAALLVLLPPGLAQAQWFSGDDQGDFLPVREAFQPSAWHDGDTLYIGVEAAEDHYLYRHQFAVESQSPDVSLGEPELPPGTFMTDEYLGEVYTFRDTVVFETPLEEAHNGPFDVELTFQGCADAGLCYPPERMSLEAAESGPPAAFADAGEASGQASPIEETSPAGKSSPAASDAASFPSGDAPDNEAPASEAAVGETPASDVAEADSDAADAGFSGPQSEDRRFATLLDDASLPLSLGLFFLAGLGLTFTPCVLPMLPIMSSIIVGQNPTRPRAFVLSASYVLGMALTYALVGVLMGLFGAGLNLQAHLQSAPVLITFAVLFTLFALAMFGAFDLRLSPRLASRIDAWQNRAQQSGPLGIAVAGALSVLVVSPCVTAPLAGAMVFISSTGDGVLGGAVLFALGLGMGVPLLLVGTFGATLLPRSGAWMNGVKIAFGLLLLGVAIWMVERLVAAPVALMLWAALAVGSALALGALQFNQPQGWGRARQALGILLLAWGIALLLGAAQGNSNPLRPLQSTQQMGASGGTPTAAAEPRFTRVDTLAGLNDALDDAAAKGEPAFVDFTAEWCISCKVMEREVYPDPRVASALADYRLIQADVTETDDSTRELLEAFDLFGPPSLLFFADGKEIAQARIQGEVNADQFSAHLEKLGQWLDSRAG</sequence>
<keyword evidence="3 18" id="KW-0813">Transport</keyword>
<feature type="disulfide bond" description="Redox-active" evidence="18">
    <location>
        <begin position="272"/>
        <end position="394"/>
    </location>
</feature>
<feature type="disulfide bond" description="Redox-active" evidence="18">
    <location>
        <begin position="140"/>
        <end position="146"/>
    </location>
</feature>
<evidence type="ECO:0000256" key="12">
    <source>
        <dbReference type="ARBA" id="ARBA00023027"/>
    </source>
</evidence>
<comment type="catalytic activity">
    <reaction evidence="17 18">
        <text>[protein]-dithiol + NADP(+) = [protein]-disulfide + NADPH + H(+)</text>
        <dbReference type="Rhea" id="RHEA:18753"/>
        <dbReference type="Rhea" id="RHEA-COMP:10593"/>
        <dbReference type="Rhea" id="RHEA-COMP:10594"/>
        <dbReference type="ChEBI" id="CHEBI:15378"/>
        <dbReference type="ChEBI" id="CHEBI:29950"/>
        <dbReference type="ChEBI" id="CHEBI:50058"/>
        <dbReference type="ChEBI" id="CHEBI:57783"/>
        <dbReference type="ChEBI" id="CHEBI:58349"/>
        <dbReference type="EC" id="1.8.1.8"/>
    </reaction>
</comment>
<keyword evidence="5 18" id="KW-0997">Cell inner membrane</keyword>
<dbReference type="InterPro" id="IPR035671">
    <property type="entry name" value="DsbD_gamma"/>
</dbReference>
<proteinExistence type="inferred from homology"/>
<evidence type="ECO:0000256" key="1">
    <source>
        <dbReference type="ARBA" id="ARBA00004429"/>
    </source>
</evidence>
<evidence type="ECO:0000256" key="16">
    <source>
        <dbReference type="ARBA" id="ARBA00047388"/>
    </source>
</evidence>
<feature type="transmembrane region" description="Helical" evidence="18">
    <location>
        <begin position="378"/>
        <end position="406"/>
    </location>
</feature>
<accession>A0ABY9YY90</accession>
<dbReference type="NCBIfam" id="NF001419">
    <property type="entry name" value="PRK00293.1"/>
    <property type="match status" value="1"/>
</dbReference>
<comment type="similarity">
    <text evidence="2 18">Belongs to the thioredoxin family. DsbD subfamily.</text>
</comment>
<evidence type="ECO:0000256" key="19">
    <source>
        <dbReference type="SAM" id="MobiDB-lite"/>
    </source>
</evidence>
<keyword evidence="12 18" id="KW-0520">NAD</keyword>
<evidence type="ECO:0000256" key="10">
    <source>
        <dbReference type="ARBA" id="ARBA00022989"/>
    </source>
</evidence>
<organism evidence="21 22">
    <name type="scientific">Halomonas piscis</name>
    <dbReference type="NCBI Taxonomy" id="3031727"/>
    <lineage>
        <taxon>Bacteria</taxon>
        <taxon>Pseudomonadati</taxon>
        <taxon>Pseudomonadota</taxon>
        <taxon>Gammaproteobacteria</taxon>
        <taxon>Oceanospirillales</taxon>
        <taxon>Halomonadaceae</taxon>
        <taxon>Halomonas</taxon>
    </lineage>
</organism>
<feature type="transmembrane region" description="Helical" evidence="18">
    <location>
        <begin position="295"/>
        <end position="322"/>
    </location>
</feature>
<feature type="chain" id="PRO_5044936584" description="Thiol:disulfide interchange protein DsbD" evidence="18">
    <location>
        <begin position="35"/>
        <end position="679"/>
    </location>
</feature>
<evidence type="ECO:0000256" key="7">
    <source>
        <dbReference type="ARBA" id="ARBA00022729"/>
    </source>
</evidence>
<evidence type="ECO:0000313" key="22">
    <source>
        <dbReference type="Proteomes" id="UP001301869"/>
    </source>
</evidence>
<dbReference type="Gene3D" id="2.60.40.1250">
    <property type="entry name" value="Thiol:disulfide interchange protein DsbD, N-terminal domain"/>
    <property type="match status" value="1"/>
</dbReference>
<evidence type="ECO:0000256" key="4">
    <source>
        <dbReference type="ARBA" id="ARBA00022475"/>
    </source>
</evidence>
<dbReference type="CDD" id="cd02953">
    <property type="entry name" value="DsbDgamma"/>
    <property type="match status" value="1"/>
</dbReference>
<evidence type="ECO:0000256" key="5">
    <source>
        <dbReference type="ARBA" id="ARBA00022519"/>
    </source>
</evidence>
<keyword evidence="22" id="KW-1185">Reference proteome</keyword>
<dbReference type="Proteomes" id="UP001301869">
    <property type="component" value="Chromosome"/>
</dbReference>
<evidence type="ECO:0000256" key="15">
    <source>
        <dbReference type="ARBA" id="ARBA00023284"/>
    </source>
</evidence>
<dbReference type="InterPro" id="IPR013766">
    <property type="entry name" value="Thioredoxin_domain"/>
</dbReference>
<dbReference type="Pfam" id="PF11412">
    <property type="entry name" value="DsbD_N"/>
    <property type="match status" value="1"/>
</dbReference>
<dbReference type="HAMAP" id="MF_00399">
    <property type="entry name" value="DbsD"/>
    <property type="match status" value="1"/>
</dbReference>
<dbReference type="EMBL" id="CP119391">
    <property type="protein sequence ID" value="WNK19018.1"/>
    <property type="molecule type" value="Genomic_DNA"/>
</dbReference>
<feature type="compositionally biased region" description="Low complexity" evidence="19">
    <location>
        <begin position="182"/>
        <end position="202"/>
    </location>
</feature>
<keyword evidence="7 18" id="KW-0732">Signal</keyword>
<keyword evidence="14 18" id="KW-1015">Disulfide bond</keyword>
<dbReference type="GO" id="GO:0047134">
    <property type="term" value="F:protein-disulfide reductase [NAD(P)H] activity"/>
    <property type="evidence" value="ECO:0007669"/>
    <property type="project" value="UniProtKB-EC"/>
</dbReference>
<feature type="region of interest" description="Disordered" evidence="19">
    <location>
        <begin position="157"/>
        <end position="237"/>
    </location>
</feature>
<evidence type="ECO:0000256" key="3">
    <source>
        <dbReference type="ARBA" id="ARBA00022448"/>
    </source>
</evidence>
<dbReference type="Pfam" id="PF02683">
    <property type="entry name" value="DsbD_TM"/>
    <property type="match status" value="1"/>
</dbReference>
<comment type="catalytic activity">
    <reaction evidence="16 18">
        <text>[protein]-dithiol + NAD(+) = [protein]-disulfide + NADH + H(+)</text>
        <dbReference type="Rhea" id="RHEA:18749"/>
        <dbReference type="Rhea" id="RHEA-COMP:10593"/>
        <dbReference type="Rhea" id="RHEA-COMP:10594"/>
        <dbReference type="ChEBI" id="CHEBI:15378"/>
        <dbReference type="ChEBI" id="CHEBI:29950"/>
        <dbReference type="ChEBI" id="CHEBI:50058"/>
        <dbReference type="ChEBI" id="CHEBI:57540"/>
        <dbReference type="ChEBI" id="CHEBI:57945"/>
        <dbReference type="EC" id="1.8.1.8"/>
    </reaction>
</comment>
<dbReference type="InterPro" id="IPR003834">
    <property type="entry name" value="Cyt_c_assmbl_TM_dom"/>
</dbReference>
<feature type="transmembrane region" description="Helical" evidence="18">
    <location>
        <begin position="477"/>
        <end position="496"/>
    </location>
</feature>
<dbReference type="PANTHER" id="PTHR32234">
    <property type="entry name" value="THIOL:DISULFIDE INTERCHANGE PROTEIN DSBD"/>
    <property type="match status" value="1"/>
</dbReference>
<dbReference type="InterPro" id="IPR036249">
    <property type="entry name" value="Thioredoxin-like_sf"/>
</dbReference>
<comment type="function">
    <text evidence="18">Required to facilitate the formation of correct disulfide bonds in some periplasmic proteins and for the assembly of the periplasmic c-type cytochromes. Acts by transferring electrons from cytoplasmic thioredoxin to the periplasm. This transfer involves a cascade of disulfide bond formation and reduction steps.</text>
</comment>
<keyword evidence="10 18" id="KW-1133">Transmembrane helix</keyword>
<keyword evidence="4 18" id="KW-1003">Cell membrane</keyword>
<evidence type="ECO:0000256" key="17">
    <source>
        <dbReference type="ARBA" id="ARBA00047804"/>
    </source>
</evidence>
<dbReference type="Pfam" id="PF13899">
    <property type="entry name" value="Thioredoxin_7"/>
    <property type="match status" value="1"/>
</dbReference>
<feature type="transmembrane region" description="Helical" evidence="18">
    <location>
        <begin position="253"/>
        <end position="274"/>
    </location>
</feature>
<evidence type="ECO:0000259" key="20">
    <source>
        <dbReference type="PROSITE" id="PS51352"/>
    </source>
</evidence>
<dbReference type="SUPFAM" id="SSF52833">
    <property type="entry name" value="Thioredoxin-like"/>
    <property type="match status" value="1"/>
</dbReference>
<keyword evidence="15 18" id="KW-0676">Redox-active center</keyword>
<keyword evidence="6 18" id="KW-0812">Transmembrane</keyword>
<dbReference type="PANTHER" id="PTHR32234:SF0">
    <property type="entry name" value="THIOL:DISULFIDE INTERCHANGE PROTEIN DSBD"/>
    <property type="match status" value="1"/>
</dbReference>
<feature type="domain" description="Thioredoxin" evidence="20">
    <location>
        <begin position="547"/>
        <end position="672"/>
    </location>
</feature>
<dbReference type="RefSeq" id="WP_311882073.1">
    <property type="nucleotide sequence ID" value="NZ_CP119391.1"/>
</dbReference>
<gene>
    <name evidence="18 21" type="primary">dsbD</name>
    <name evidence="21" type="ORF">P1P91_08985</name>
</gene>
<evidence type="ECO:0000313" key="21">
    <source>
        <dbReference type="EMBL" id="WNK19018.1"/>
    </source>
</evidence>
<feature type="transmembrane region" description="Helical" evidence="18">
    <location>
        <begin position="453"/>
        <end position="471"/>
    </location>
</feature>
<keyword evidence="9 18" id="KW-0249">Electron transport</keyword>
<feature type="signal peptide" evidence="18">
    <location>
        <begin position="1"/>
        <end position="34"/>
    </location>
</feature>